<keyword evidence="4 7" id="KW-1133">Transmembrane helix</keyword>
<name>A0ABQ5TUI1_9GAMM</name>
<feature type="transmembrane region" description="Helical" evidence="7">
    <location>
        <begin position="548"/>
        <end position="568"/>
    </location>
</feature>
<evidence type="ECO:0000256" key="5">
    <source>
        <dbReference type="ARBA" id="ARBA00023136"/>
    </source>
</evidence>
<protein>
    <recommendedName>
        <fullName evidence="8">Polysaccharide chain length determinant N-terminal domain-containing protein</fullName>
    </recommendedName>
</protein>
<feature type="coiled-coil region" evidence="6">
    <location>
        <begin position="167"/>
        <end position="208"/>
    </location>
</feature>
<evidence type="ECO:0000256" key="7">
    <source>
        <dbReference type="SAM" id="Phobius"/>
    </source>
</evidence>
<evidence type="ECO:0000259" key="8">
    <source>
        <dbReference type="Pfam" id="PF02706"/>
    </source>
</evidence>
<dbReference type="EMBL" id="BSND01000005">
    <property type="protein sequence ID" value="GLP99826.1"/>
    <property type="molecule type" value="Genomic_DNA"/>
</dbReference>
<feature type="transmembrane region" description="Helical" evidence="7">
    <location>
        <begin position="20"/>
        <end position="40"/>
    </location>
</feature>
<evidence type="ECO:0000313" key="10">
    <source>
        <dbReference type="Proteomes" id="UP001161423"/>
    </source>
</evidence>
<dbReference type="SUPFAM" id="SSF57997">
    <property type="entry name" value="Tropomyosin"/>
    <property type="match status" value="1"/>
</dbReference>
<feature type="domain" description="Polysaccharide chain length determinant N-terminal" evidence="8">
    <location>
        <begin position="8"/>
        <end position="83"/>
    </location>
</feature>
<evidence type="ECO:0000313" key="9">
    <source>
        <dbReference type="EMBL" id="GLP99826.1"/>
    </source>
</evidence>
<dbReference type="Gene3D" id="1.10.287.1490">
    <property type="match status" value="1"/>
</dbReference>
<evidence type="ECO:0000256" key="4">
    <source>
        <dbReference type="ARBA" id="ARBA00022989"/>
    </source>
</evidence>
<dbReference type="Pfam" id="PF02706">
    <property type="entry name" value="Wzz"/>
    <property type="match status" value="1"/>
</dbReference>
<keyword evidence="5 7" id="KW-0472">Membrane</keyword>
<dbReference type="PANTHER" id="PTHR32309:SF13">
    <property type="entry name" value="FERRIC ENTEROBACTIN TRANSPORT PROTEIN FEPE"/>
    <property type="match status" value="1"/>
</dbReference>
<dbReference type="PANTHER" id="PTHR32309">
    <property type="entry name" value="TYROSINE-PROTEIN KINASE"/>
    <property type="match status" value="1"/>
</dbReference>
<accession>A0ABQ5TUI1</accession>
<evidence type="ECO:0000256" key="2">
    <source>
        <dbReference type="ARBA" id="ARBA00022475"/>
    </source>
</evidence>
<evidence type="ECO:0000256" key="6">
    <source>
        <dbReference type="SAM" id="Coils"/>
    </source>
</evidence>
<dbReference type="InterPro" id="IPR050445">
    <property type="entry name" value="Bact_polysacc_biosynth/exp"/>
</dbReference>
<comment type="subcellular location">
    <subcellularLocation>
        <location evidence="1">Cell membrane</location>
        <topology evidence="1">Multi-pass membrane protein</topology>
    </subcellularLocation>
</comment>
<dbReference type="Proteomes" id="UP001161423">
    <property type="component" value="Unassembled WGS sequence"/>
</dbReference>
<proteinExistence type="predicted"/>
<organism evidence="9 10">
    <name type="scientific">Methylophaga thalassica</name>
    <dbReference type="NCBI Taxonomy" id="40223"/>
    <lineage>
        <taxon>Bacteria</taxon>
        <taxon>Pseudomonadati</taxon>
        <taxon>Pseudomonadota</taxon>
        <taxon>Gammaproteobacteria</taxon>
        <taxon>Thiotrichales</taxon>
        <taxon>Piscirickettsiaceae</taxon>
        <taxon>Methylophaga</taxon>
    </lineage>
</organism>
<keyword evidence="6" id="KW-0175">Coiled coil</keyword>
<keyword evidence="2" id="KW-1003">Cell membrane</keyword>
<reference evidence="9" key="2">
    <citation type="submission" date="2023-01" db="EMBL/GenBank/DDBJ databases">
        <title>Draft genome sequence of Methylophaga thalassica strain NBRC 102424.</title>
        <authorList>
            <person name="Sun Q."/>
            <person name="Mori K."/>
        </authorList>
    </citation>
    <scope>NUCLEOTIDE SEQUENCE</scope>
    <source>
        <strain evidence="9">NBRC 102424</strain>
    </source>
</reference>
<sequence>MEEEVKGLGDYLNILWRRKYWIIIPAVLLAIATVLVVYSLPATYKSEGTILIESQEIPNDLVRSTVTSYADQRIEVIKQRLMTTSRVMEMIRKYNLYREERQKATATSALVALFKSNVSVDLVQANVTDPVSGRAKRASIAFTVSFMDKSPQKAQQVANELVTEFLNENVKARTDRAAETKDFLKEEGDKFQARVRELEKQIAEFKDRYSQSLPELLQYNLSMIQRLTDEQNTNQNEILVLKDQVTTLSLQLSTIPSALSSNITNPNQVSTSQQRLEQLRIQYSDLLSKYEPNHPDVLRTKRQLDALEKELGVSGNSQEVIQAELEQASAKLSTLREKYAENHPDIKALNSKISSLQERLKTAANADKSNTSSTKNVNPAYVQIQARIASTEGEIARLKNRQEDIKQKIADFEKRVAETYQVQRAYSDLTRDHDNTLAKYRELRSKQLQAELAQNLESENKGESFSLIEPPAVPSKAEKPNRPKLLVLGVGASIGAGLGLALLIELLFGGVRGYTQVTHLVGKTPLVVIPVITTSRELARKKTIRNRWIVFAIFVAIVTVIAVHFYVVNLEVLWFKLMRKVSLL</sequence>
<keyword evidence="3 7" id="KW-0812">Transmembrane</keyword>
<reference evidence="9" key="1">
    <citation type="journal article" date="2014" name="Int. J. Syst. Evol. Microbiol.">
        <title>Complete genome of a new Firmicutes species belonging to the dominant human colonic microbiota ('Ruminococcus bicirculans') reveals two chromosomes and a selective capacity to utilize plant glucans.</title>
        <authorList>
            <consortium name="NISC Comparative Sequencing Program"/>
            <person name="Wegmann U."/>
            <person name="Louis P."/>
            <person name="Goesmann A."/>
            <person name="Henrissat B."/>
            <person name="Duncan S.H."/>
            <person name="Flint H.J."/>
        </authorList>
    </citation>
    <scope>NUCLEOTIDE SEQUENCE</scope>
    <source>
        <strain evidence="9">NBRC 102424</strain>
    </source>
</reference>
<evidence type="ECO:0000256" key="1">
    <source>
        <dbReference type="ARBA" id="ARBA00004651"/>
    </source>
</evidence>
<gene>
    <name evidence="9" type="ORF">GCM10007891_16800</name>
</gene>
<feature type="coiled-coil region" evidence="6">
    <location>
        <begin position="318"/>
        <end position="415"/>
    </location>
</feature>
<dbReference type="InterPro" id="IPR003856">
    <property type="entry name" value="LPS_length_determ_N"/>
</dbReference>
<evidence type="ECO:0000256" key="3">
    <source>
        <dbReference type="ARBA" id="ARBA00022692"/>
    </source>
</evidence>
<keyword evidence="10" id="KW-1185">Reference proteome</keyword>
<comment type="caution">
    <text evidence="9">The sequence shown here is derived from an EMBL/GenBank/DDBJ whole genome shotgun (WGS) entry which is preliminary data.</text>
</comment>
<dbReference type="RefSeq" id="WP_284723062.1">
    <property type="nucleotide sequence ID" value="NZ_BSND01000005.1"/>
</dbReference>
<feature type="transmembrane region" description="Helical" evidence="7">
    <location>
        <begin position="485"/>
        <end position="508"/>
    </location>
</feature>